<dbReference type="GO" id="GO:0031179">
    <property type="term" value="P:peptide modification"/>
    <property type="evidence" value="ECO:0007669"/>
    <property type="project" value="InterPro"/>
</dbReference>
<dbReference type="GO" id="GO:0005524">
    <property type="term" value="F:ATP binding"/>
    <property type="evidence" value="ECO:0007669"/>
    <property type="project" value="UniProtKB-UniRule"/>
</dbReference>
<sequence>MELASQGSSHEDDDEWLDLRHTSDPTATNLSLSAESLLKAAISLKDQVVEVTWKGGCEGRRSDNITDPTAYTGLLGTAFTCFRSYEATGSPQDLLLCADIIDTCASFARTSTRHVTFLCGRGGIYALGAVAAKYTGDHRKRDMFLDLFFEVAQERALPVGPEEGGFGMSYDLLYGRAGFLWAALFINKHLGPETLPNDLLMPIIDAVLAGGRTGASDNIACPLMYRWHGTRYFGAAHGLAGILQVLLHFPLSKEDAEDVKGTLRYMMSNRFPHSGNYPSSDGNPRDKLVQWSHGATSMALTLCRASQVFPSEREFRDAAIEAGEVVWKGGLVKKVGLADGVAGNAYAFLSLYRLTGESIYADRAKAFATFLYHSARKLVTDDHSHGDDYPYSLFQGLAGTACLWFDMLAPENSRFPGLQYQHQHTSQLAMQRLGTQLGSGNFGVAKLVRDTWTRELYAVKYIERGQKIDEHVRREIMNHRSLKHPNIIRFKEVLLTPTHLAIVMEYAAGGELFERICNAGKFSEDEARFFFQQLISGVSYCHSMQICHRDLKLENTLLDGSSAPGLKICDFGYSKSSVLHSQPKSTVGTPAYIAPEVLSRKEYDGKIADENNKSDT</sequence>
<evidence type="ECO:0000256" key="1">
    <source>
        <dbReference type="ARBA" id="ARBA00007179"/>
    </source>
</evidence>
<dbReference type="OrthoDB" id="10257263at2759"/>
<dbReference type="SMART" id="SM00220">
    <property type="entry name" value="S_TKc"/>
    <property type="match status" value="1"/>
</dbReference>
<dbReference type="PANTHER" id="PTHR12736:SF25">
    <property type="entry name" value="LANC-LIKE PROTEIN GCL1"/>
    <property type="match status" value="1"/>
</dbReference>
<dbReference type="CDD" id="cd04794">
    <property type="entry name" value="euk_LANCL"/>
    <property type="match status" value="1"/>
</dbReference>
<dbReference type="PROSITE" id="PS00108">
    <property type="entry name" value="PROTEIN_KINASE_ST"/>
    <property type="match status" value="1"/>
</dbReference>
<evidence type="ECO:0000259" key="7">
    <source>
        <dbReference type="PROSITE" id="PS50011"/>
    </source>
</evidence>
<feature type="domain" description="Protein kinase" evidence="7">
    <location>
        <begin position="431"/>
        <end position="616"/>
    </location>
</feature>
<dbReference type="SUPFAM" id="SSF158745">
    <property type="entry name" value="LanC-like"/>
    <property type="match status" value="1"/>
</dbReference>
<dbReference type="Proteomes" id="UP000325577">
    <property type="component" value="Linkage Group LG2"/>
</dbReference>
<dbReference type="SUPFAM" id="SSF56112">
    <property type="entry name" value="Protein kinase-like (PK-like)"/>
    <property type="match status" value="1"/>
</dbReference>
<keyword evidence="4" id="KW-0418">Kinase</keyword>
<keyword evidence="3 6" id="KW-0547">Nucleotide-binding</keyword>
<dbReference type="Pfam" id="PF05147">
    <property type="entry name" value="LANC_like"/>
    <property type="match status" value="1"/>
</dbReference>
<evidence type="ECO:0000313" key="9">
    <source>
        <dbReference type="Proteomes" id="UP000325577"/>
    </source>
</evidence>
<dbReference type="GO" id="GO:0005886">
    <property type="term" value="C:plasma membrane"/>
    <property type="evidence" value="ECO:0007669"/>
    <property type="project" value="TreeGrafter"/>
</dbReference>
<dbReference type="PRINTS" id="PR01950">
    <property type="entry name" value="LANCSUPER"/>
</dbReference>
<keyword evidence="2" id="KW-0808">Transferase</keyword>
<evidence type="ECO:0000256" key="6">
    <source>
        <dbReference type="PROSITE-ProRule" id="PRU10141"/>
    </source>
</evidence>
<evidence type="ECO:0000256" key="4">
    <source>
        <dbReference type="ARBA" id="ARBA00022777"/>
    </source>
</evidence>
<dbReference type="GO" id="GO:0004672">
    <property type="term" value="F:protein kinase activity"/>
    <property type="evidence" value="ECO:0007669"/>
    <property type="project" value="InterPro"/>
</dbReference>
<dbReference type="AlphaFoldDB" id="A0A5J5AN05"/>
<dbReference type="PRINTS" id="PR01951">
    <property type="entry name" value="LANCEUKARYTE"/>
</dbReference>
<name>A0A5J5AN05_9ASTE</name>
<dbReference type="InterPro" id="IPR012341">
    <property type="entry name" value="6hp_glycosidase-like_sf"/>
</dbReference>
<dbReference type="PROSITE" id="PS00107">
    <property type="entry name" value="PROTEIN_KINASE_ATP"/>
    <property type="match status" value="1"/>
</dbReference>
<dbReference type="Gene3D" id="1.50.10.10">
    <property type="match status" value="1"/>
</dbReference>
<reference evidence="8 9" key="1">
    <citation type="submission" date="2019-09" db="EMBL/GenBank/DDBJ databases">
        <title>A chromosome-level genome assembly of the Chinese tupelo Nyssa sinensis.</title>
        <authorList>
            <person name="Yang X."/>
            <person name="Kang M."/>
            <person name="Yang Y."/>
            <person name="Xiong H."/>
            <person name="Wang M."/>
            <person name="Zhang Z."/>
            <person name="Wang Z."/>
            <person name="Wu H."/>
            <person name="Ma T."/>
            <person name="Liu J."/>
            <person name="Xi Z."/>
        </authorList>
    </citation>
    <scope>NUCLEOTIDE SEQUENCE [LARGE SCALE GENOMIC DNA]</scope>
    <source>
        <strain evidence="8">J267</strain>
        <tissue evidence="8">Leaf</tissue>
    </source>
</reference>
<evidence type="ECO:0000256" key="3">
    <source>
        <dbReference type="ARBA" id="ARBA00022741"/>
    </source>
</evidence>
<evidence type="ECO:0000313" key="8">
    <source>
        <dbReference type="EMBL" id="KAA8530817.1"/>
    </source>
</evidence>
<dbReference type="SMART" id="SM01260">
    <property type="entry name" value="LANC_like"/>
    <property type="match status" value="1"/>
</dbReference>
<dbReference type="InterPro" id="IPR007822">
    <property type="entry name" value="LANC-like"/>
</dbReference>
<evidence type="ECO:0000256" key="2">
    <source>
        <dbReference type="ARBA" id="ARBA00022679"/>
    </source>
</evidence>
<dbReference type="Pfam" id="PF00069">
    <property type="entry name" value="Pkinase"/>
    <property type="match status" value="1"/>
</dbReference>
<dbReference type="Gene3D" id="3.30.200.20">
    <property type="entry name" value="Phosphorylase Kinase, domain 1"/>
    <property type="match status" value="1"/>
</dbReference>
<organism evidence="8 9">
    <name type="scientific">Nyssa sinensis</name>
    <dbReference type="NCBI Taxonomy" id="561372"/>
    <lineage>
        <taxon>Eukaryota</taxon>
        <taxon>Viridiplantae</taxon>
        <taxon>Streptophyta</taxon>
        <taxon>Embryophyta</taxon>
        <taxon>Tracheophyta</taxon>
        <taxon>Spermatophyta</taxon>
        <taxon>Magnoliopsida</taxon>
        <taxon>eudicotyledons</taxon>
        <taxon>Gunneridae</taxon>
        <taxon>Pentapetalae</taxon>
        <taxon>asterids</taxon>
        <taxon>Cornales</taxon>
        <taxon>Nyssaceae</taxon>
        <taxon>Nyssa</taxon>
    </lineage>
</organism>
<dbReference type="PROSITE" id="PS50011">
    <property type="entry name" value="PROTEIN_KINASE_DOM"/>
    <property type="match status" value="1"/>
</dbReference>
<dbReference type="EMBL" id="CM018043">
    <property type="protein sequence ID" value="KAA8530817.1"/>
    <property type="molecule type" value="Genomic_DNA"/>
</dbReference>
<dbReference type="InterPro" id="IPR017441">
    <property type="entry name" value="Protein_kinase_ATP_BS"/>
</dbReference>
<gene>
    <name evidence="8" type="ORF">F0562_005559</name>
</gene>
<protein>
    <recommendedName>
        <fullName evidence="7">Protein kinase domain-containing protein</fullName>
    </recommendedName>
</protein>
<keyword evidence="9" id="KW-1185">Reference proteome</keyword>
<evidence type="ECO:0000256" key="5">
    <source>
        <dbReference type="ARBA" id="ARBA00022840"/>
    </source>
</evidence>
<dbReference type="PANTHER" id="PTHR12736">
    <property type="entry name" value="LANC-LIKE PROTEIN"/>
    <property type="match status" value="1"/>
</dbReference>
<dbReference type="InterPro" id="IPR020464">
    <property type="entry name" value="LanC-like_prot_euk"/>
</dbReference>
<dbReference type="Gene3D" id="1.10.510.10">
    <property type="entry name" value="Transferase(Phosphotransferase) domain 1"/>
    <property type="match status" value="1"/>
</dbReference>
<comment type="similarity">
    <text evidence="1">Belongs to the LanC-like protein family.</text>
</comment>
<feature type="binding site" evidence="6">
    <location>
        <position position="460"/>
    </location>
    <ligand>
        <name>ATP</name>
        <dbReference type="ChEBI" id="CHEBI:30616"/>
    </ligand>
</feature>
<dbReference type="InterPro" id="IPR011009">
    <property type="entry name" value="Kinase-like_dom_sf"/>
</dbReference>
<dbReference type="InterPro" id="IPR000719">
    <property type="entry name" value="Prot_kinase_dom"/>
</dbReference>
<dbReference type="GO" id="GO:0005975">
    <property type="term" value="P:carbohydrate metabolic process"/>
    <property type="evidence" value="ECO:0007669"/>
    <property type="project" value="InterPro"/>
</dbReference>
<proteinExistence type="inferred from homology"/>
<dbReference type="InterPro" id="IPR008271">
    <property type="entry name" value="Ser/Thr_kinase_AS"/>
</dbReference>
<accession>A0A5J5AN05</accession>
<keyword evidence="5 6" id="KW-0067">ATP-binding</keyword>